<dbReference type="InterPro" id="IPR014757">
    <property type="entry name" value="Tscrpt_reg_IclR_C"/>
</dbReference>
<proteinExistence type="predicted"/>
<dbReference type="Proteomes" id="UP000626697">
    <property type="component" value="Unassembled WGS sequence"/>
</dbReference>
<dbReference type="Gene3D" id="3.30.450.40">
    <property type="match status" value="1"/>
</dbReference>
<dbReference type="Pfam" id="PF01614">
    <property type="entry name" value="IclR_C"/>
    <property type="match status" value="1"/>
</dbReference>
<protein>
    <submittedName>
        <fullName evidence="2">DNA-binding IclR family transcriptional regulator</fullName>
    </submittedName>
</protein>
<keyword evidence="2" id="KW-0238">DNA-binding</keyword>
<reference evidence="2 3" key="1">
    <citation type="submission" date="2020-08" db="EMBL/GenBank/DDBJ databases">
        <title>Genomic Encyclopedia of Type Strains, Phase IV (KMG-IV): sequencing the most valuable type-strain genomes for metagenomic binning, comparative biology and taxonomic classification.</title>
        <authorList>
            <person name="Goeker M."/>
        </authorList>
    </citation>
    <scope>NUCLEOTIDE SEQUENCE [LARGE SCALE GENOMIC DNA]</scope>
    <source>
        <strain evidence="2 3">DSM 105481</strain>
    </source>
</reference>
<dbReference type="SUPFAM" id="SSF55781">
    <property type="entry name" value="GAF domain-like"/>
    <property type="match status" value="1"/>
</dbReference>
<evidence type="ECO:0000313" key="2">
    <source>
        <dbReference type="EMBL" id="MBA9027639.1"/>
    </source>
</evidence>
<keyword evidence="3" id="KW-1185">Reference proteome</keyword>
<name>A0ABR6CRP7_9BACI</name>
<feature type="domain" description="IclR-ED" evidence="1">
    <location>
        <begin position="1"/>
        <end position="81"/>
    </location>
</feature>
<comment type="caution">
    <text evidence="2">The sequence shown here is derived from an EMBL/GenBank/DDBJ whole genome shotgun (WGS) entry which is preliminary data.</text>
</comment>
<dbReference type="PROSITE" id="PS51078">
    <property type="entry name" value="ICLR_ED"/>
    <property type="match status" value="1"/>
</dbReference>
<dbReference type="EMBL" id="JACJHX010000008">
    <property type="protein sequence ID" value="MBA9027639.1"/>
    <property type="molecule type" value="Genomic_DNA"/>
</dbReference>
<dbReference type="GO" id="GO:0003677">
    <property type="term" value="F:DNA binding"/>
    <property type="evidence" value="ECO:0007669"/>
    <property type="project" value="UniProtKB-KW"/>
</dbReference>
<evidence type="ECO:0000313" key="3">
    <source>
        <dbReference type="Proteomes" id="UP000626697"/>
    </source>
</evidence>
<dbReference type="InterPro" id="IPR029016">
    <property type="entry name" value="GAF-like_dom_sf"/>
</dbReference>
<gene>
    <name evidence="2" type="ORF">HNP81_002929</name>
</gene>
<sequence length="81" mass="9292">MERLRDTTQETVFLSVPKHNNTLTIDQIDPQQSVRLVDYVDAILPLHCTSNGMIFLGYLPKSELENLLHRPLEQCTPKTIT</sequence>
<accession>A0ABR6CRP7</accession>
<organism evidence="2 3">
    <name type="scientific">Peribacillus huizhouensis</name>
    <dbReference type="NCBI Taxonomy" id="1501239"/>
    <lineage>
        <taxon>Bacteria</taxon>
        <taxon>Bacillati</taxon>
        <taxon>Bacillota</taxon>
        <taxon>Bacilli</taxon>
        <taxon>Bacillales</taxon>
        <taxon>Bacillaceae</taxon>
        <taxon>Peribacillus</taxon>
    </lineage>
</organism>
<dbReference type="RefSeq" id="WP_182503061.1">
    <property type="nucleotide sequence ID" value="NZ_JACJHX010000008.1"/>
</dbReference>
<evidence type="ECO:0000259" key="1">
    <source>
        <dbReference type="PROSITE" id="PS51078"/>
    </source>
</evidence>